<evidence type="ECO:0000313" key="3">
    <source>
        <dbReference type="Proteomes" id="UP000694392"/>
    </source>
</evidence>
<evidence type="ECO:0000313" key="2">
    <source>
        <dbReference type="Ensembl" id="ENSSPUP00000008609.1"/>
    </source>
</evidence>
<feature type="region of interest" description="Disordered" evidence="1">
    <location>
        <begin position="31"/>
        <end position="54"/>
    </location>
</feature>
<proteinExistence type="predicted"/>
<dbReference type="Ensembl" id="ENSSPUT00000009182.1">
    <property type="protein sequence ID" value="ENSSPUP00000008609.1"/>
    <property type="gene ID" value="ENSSPUG00000006692.1"/>
</dbReference>
<protein>
    <submittedName>
        <fullName evidence="2">Uncharacterized protein</fullName>
    </submittedName>
</protein>
<evidence type="ECO:0000256" key="1">
    <source>
        <dbReference type="SAM" id="MobiDB-lite"/>
    </source>
</evidence>
<keyword evidence="3" id="KW-1185">Reference proteome</keyword>
<reference evidence="2" key="1">
    <citation type="submission" date="2025-08" db="UniProtKB">
        <authorList>
            <consortium name="Ensembl"/>
        </authorList>
    </citation>
    <scope>IDENTIFICATION</scope>
</reference>
<sequence>MAAASGGDGLAAMKPLQSAMKLANGAIELDTGNRPRVIPAPGGQLPSSARAWIR</sequence>
<reference evidence="2" key="2">
    <citation type="submission" date="2025-09" db="UniProtKB">
        <authorList>
            <consortium name="Ensembl"/>
        </authorList>
    </citation>
    <scope>IDENTIFICATION</scope>
</reference>
<dbReference type="Proteomes" id="UP000694392">
    <property type="component" value="Unplaced"/>
</dbReference>
<dbReference type="AlphaFoldDB" id="A0A8D0GNR1"/>
<accession>A0A8D0GNR1</accession>
<organism evidence="2 3">
    <name type="scientific">Sphenodon punctatus</name>
    <name type="common">Tuatara</name>
    <name type="synonym">Hatteria punctata</name>
    <dbReference type="NCBI Taxonomy" id="8508"/>
    <lineage>
        <taxon>Eukaryota</taxon>
        <taxon>Metazoa</taxon>
        <taxon>Chordata</taxon>
        <taxon>Craniata</taxon>
        <taxon>Vertebrata</taxon>
        <taxon>Euteleostomi</taxon>
        <taxon>Lepidosauria</taxon>
        <taxon>Sphenodontia</taxon>
        <taxon>Sphenodontidae</taxon>
        <taxon>Sphenodon</taxon>
    </lineage>
</organism>
<name>A0A8D0GNR1_SPHPU</name>